<protein>
    <recommendedName>
        <fullName evidence="4">phosphoglycolate phosphatase</fullName>
        <ecNumber evidence="4">3.1.3.18</ecNumber>
    </recommendedName>
</protein>
<dbReference type="EC" id="3.1.3.18" evidence="4"/>
<name>A0YA55_9GAMM</name>
<organism evidence="5 6">
    <name type="scientific">marine gamma proteobacterium HTCC2143</name>
    <dbReference type="NCBI Taxonomy" id="247633"/>
    <lineage>
        <taxon>Bacteria</taxon>
        <taxon>Pseudomonadati</taxon>
        <taxon>Pseudomonadota</taxon>
        <taxon>Gammaproteobacteria</taxon>
        <taxon>Cellvibrionales</taxon>
        <taxon>Spongiibacteraceae</taxon>
        <taxon>BD1-7 clade</taxon>
    </lineage>
</organism>
<dbReference type="Gene3D" id="1.10.150.240">
    <property type="entry name" value="Putative phosphatase, domain 2"/>
    <property type="match status" value="1"/>
</dbReference>
<dbReference type="InterPro" id="IPR023214">
    <property type="entry name" value="HAD_sf"/>
</dbReference>
<evidence type="ECO:0000256" key="3">
    <source>
        <dbReference type="ARBA" id="ARBA00006171"/>
    </source>
</evidence>
<dbReference type="InterPro" id="IPR023198">
    <property type="entry name" value="PGP-like_dom2"/>
</dbReference>
<proteinExistence type="inferred from homology"/>
<keyword evidence="6" id="KW-1185">Reference proteome</keyword>
<evidence type="ECO:0000313" key="6">
    <source>
        <dbReference type="Proteomes" id="UP000004931"/>
    </source>
</evidence>
<dbReference type="GO" id="GO:0008967">
    <property type="term" value="F:phosphoglycolate phosphatase activity"/>
    <property type="evidence" value="ECO:0007669"/>
    <property type="project" value="UniProtKB-EC"/>
</dbReference>
<dbReference type="InterPro" id="IPR050155">
    <property type="entry name" value="HAD-like_hydrolase_sf"/>
</dbReference>
<dbReference type="PANTHER" id="PTHR43434:SF1">
    <property type="entry name" value="PHOSPHOGLYCOLATE PHOSPHATASE"/>
    <property type="match status" value="1"/>
</dbReference>
<dbReference type="PANTHER" id="PTHR43434">
    <property type="entry name" value="PHOSPHOGLYCOLATE PHOSPHATASE"/>
    <property type="match status" value="1"/>
</dbReference>
<comment type="caution">
    <text evidence="5">The sequence shown here is derived from an EMBL/GenBank/DDBJ whole genome shotgun (WGS) entry which is preliminary data.</text>
</comment>
<dbReference type="Gene3D" id="3.40.50.1000">
    <property type="entry name" value="HAD superfamily/HAD-like"/>
    <property type="match status" value="1"/>
</dbReference>
<dbReference type="AlphaFoldDB" id="A0YA55"/>
<dbReference type="eggNOG" id="COG0546">
    <property type="taxonomic scope" value="Bacteria"/>
</dbReference>
<dbReference type="SFLD" id="SFLDG01129">
    <property type="entry name" value="C1.5:_HAD__Beta-PGM__Phosphata"/>
    <property type="match status" value="1"/>
</dbReference>
<evidence type="ECO:0000256" key="2">
    <source>
        <dbReference type="ARBA" id="ARBA00004818"/>
    </source>
</evidence>
<comment type="catalytic activity">
    <reaction evidence="1">
        <text>2-phosphoglycolate + H2O = glycolate + phosphate</text>
        <dbReference type="Rhea" id="RHEA:14369"/>
        <dbReference type="ChEBI" id="CHEBI:15377"/>
        <dbReference type="ChEBI" id="CHEBI:29805"/>
        <dbReference type="ChEBI" id="CHEBI:43474"/>
        <dbReference type="ChEBI" id="CHEBI:58033"/>
        <dbReference type="EC" id="3.1.3.18"/>
    </reaction>
</comment>
<dbReference type="Pfam" id="PF13419">
    <property type="entry name" value="HAD_2"/>
    <property type="match status" value="1"/>
</dbReference>
<gene>
    <name evidence="5" type="ORF">GP2143_17176</name>
</gene>
<evidence type="ECO:0000256" key="4">
    <source>
        <dbReference type="ARBA" id="ARBA00013078"/>
    </source>
</evidence>
<dbReference type="SFLD" id="SFLDS00003">
    <property type="entry name" value="Haloacid_Dehalogenase"/>
    <property type="match status" value="1"/>
</dbReference>
<reference evidence="5 6" key="1">
    <citation type="journal article" date="2010" name="J. Bacteriol.">
        <title>Genome sequence of the oligotrophic marine Gammaproteobacterium HTCC2143, isolated from the Oregon Coast.</title>
        <authorList>
            <person name="Oh H.M."/>
            <person name="Kang I."/>
            <person name="Ferriera S."/>
            <person name="Giovannoni S.J."/>
            <person name="Cho J.C."/>
        </authorList>
    </citation>
    <scope>NUCLEOTIDE SEQUENCE [LARGE SCALE GENOMIC DNA]</scope>
    <source>
        <strain evidence="5 6">HTCC2143</strain>
    </source>
</reference>
<dbReference type="GO" id="GO:0006281">
    <property type="term" value="P:DNA repair"/>
    <property type="evidence" value="ECO:0007669"/>
    <property type="project" value="TreeGrafter"/>
</dbReference>
<sequence>MRLLTEIQHKKHVVWDWNGTILDDVQHAVNTMNVLLDGHDLPLIDIVTYRQIFEFPVKKYYDKLGFDYSKRSFERLCGDFIDCFMAEFGDCRPFHSMPAILSSLNTNGQVQSVLSATDQVNLDKMVDHFGFGDYFDFVYGIDNKIAASKLQRGFELLQNSPIPSNDTVLIGDTLHDLEVGKALGIDVVLVTHGHQCQSILCRRHDTVISMS</sequence>
<dbReference type="SUPFAM" id="SSF56784">
    <property type="entry name" value="HAD-like"/>
    <property type="match status" value="1"/>
</dbReference>
<dbReference type="EMBL" id="AAVT01000001">
    <property type="protein sequence ID" value="EAW33009.1"/>
    <property type="molecule type" value="Genomic_DNA"/>
</dbReference>
<dbReference type="OrthoDB" id="9782449at2"/>
<accession>A0YA55</accession>
<comment type="similarity">
    <text evidence="3">Belongs to the HAD-like hydrolase superfamily. CbbY/CbbZ/Gph/YieH family.</text>
</comment>
<dbReference type="InterPro" id="IPR036412">
    <property type="entry name" value="HAD-like_sf"/>
</dbReference>
<comment type="pathway">
    <text evidence="2">Organic acid metabolism; glycolate biosynthesis; glycolate from 2-phosphoglycolate: step 1/1.</text>
</comment>
<dbReference type="GO" id="GO:0005829">
    <property type="term" value="C:cytosol"/>
    <property type="evidence" value="ECO:0007669"/>
    <property type="project" value="TreeGrafter"/>
</dbReference>
<dbReference type="InterPro" id="IPR041492">
    <property type="entry name" value="HAD_2"/>
</dbReference>
<evidence type="ECO:0000256" key="1">
    <source>
        <dbReference type="ARBA" id="ARBA00000830"/>
    </source>
</evidence>
<dbReference type="Proteomes" id="UP000004931">
    <property type="component" value="Unassembled WGS sequence"/>
</dbReference>
<evidence type="ECO:0000313" key="5">
    <source>
        <dbReference type="EMBL" id="EAW33009.1"/>
    </source>
</evidence>
<dbReference type="STRING" id="247633.GP2143_17176"/>